<proteinExistence type="predicted"/>
<sequence length="179" mass="19866">MGIVQQSQNPKANQEVVLQFEEQLTDTEAQQSLEEISISLEKIGVDGITITSDNGLYRISYYSKSAAKNIKELLSETVGISLSDSSDSSEKESRKFDFDVLKIEPATSNSWDFEAQEVPIVNLKSDRSFNPDVFKFPVLVEAGKITFDLKVAYNANRQVVFVSDNTSHNIPEVRAGPLA</sequence>
<evidence type="ECO:0000313" key="2">
    <source>
        <dbReference type="Proteomes" id="UP000184522"/>
    </source>
</evidence>
<organism evidence="1 2">
    <name type="scientific">Winogradskyella jejuensis</name>
    <dbReference type="NCBI Taxonomy" id="1089305"/>
    <lineage>
        <taxon>Bacteria</taxon>
        <taxon>Pseudomonadati</taxon>
        <taxon>Bacteroidota</taxon>
        <taxon>Flavobacteriia</taxon>
        <taxon>Flavobacteriales</taxon>
        <taxon>Flavobacteriaceae</taxon>
        <taxon>Winogradskyella</taxon>
    </lineage>
</organism>
<accession>A0A1M5RWW6</accession>
<reference evidence="2" key="1">
    <citation type="submission" date="2016-11" db="EMBL/GenBank/DDBJ databases">
        <authorList>
            <person name="Varghese N."/>
            <person name="Submissions S."/>
        </authorList>
    </citation>
    <scope>NUCLEOTIDE SEQUENCE [LARGE SCALE GENOMIC DNA]</scope>
    <source>
        <strain evidence="2">DSM 25330</strain>
    </source>
</reference>
<dbReference type="AlphaFoldDB" id="A0A1M5RWW6"/>
<keyword evidence="2" id="KW-1185">Reference proteome</keyword>
<dbReference type="STRING" id="1089305.SAMN05444148_1708"/>
<gene>
    <name evidence="1" type="ORF">SAMN05444148_1708</name>
</gene>
<evidence type="ECO:0000313" key="1">
    <source>
        <dbReference type="EMBL" id="SHH30714.1"/>
    </source>
</evidence>
<dbReference type="OrthoDB" id="1144910at2"/>
<dbReference type="Proteomes" id="UP000184522">
    <property type="component" value="Unassembled WGS sequence"/>
</dbReference>
<protein>
    <submittedName>
        <fullName evidence="1">Uncharacterized protein</fullName>
    </submittedName>
</protein>
<dbReference type="RefSeq" id="WP_073085477.1">
    <property type="nucleotide sequence ID" value="NZ_FQWS01000002.1"/>
</dbReference>
<dbReference type="EMBL" id="FQWS01000002">
    <property type="protein sequence ID" value="SHH30714.1"/>
    <property type="molecule type" value="Genomic_DNA"/>
</dbReference>
<name>A0A1M5RWW6_9FLAO</name>